<dbReference type="GO" id="GO:0097733">
    <property type="term" value="C:photoreceptor cell cilium"/>
    <property type="evidence" value="ECO:0007669"/>
    <property type="project" value="UniProtKB-ARBA"/>
</dbReference>
<dbReference type="SMR" id="A0A0R1DW09"/>
<dbReference type="GO" id="GO:0007010">
    <property type="term" value="P:cytoskeleton organization"/>
    <property type="evidence" value="ECO:0007669"/>
    <property type="project" value="TreeGrafter"/>
</dbReference>
<evidence type="ECO:0000256" key="1">
    <source>
        <dbReference type="ARBA" id="ARBA00022614"/>
    </source>
</evidence>
<reference evidence="4 5" key="2">
    <citation type="journal article" date="2007" name="PLoS Biol.">
        <title>Principles of genome evolution in the Drosophila melanogaster species group.</title>
        <authorList>
            <person name="Ranz J.M."/>
            <person name="Maurin D."/>
            <person name="Chan Y.S."/>
            <person name="von Grotthuss M."/>
            <person name="Hillier L.W."/>
            <person name="Roote J."/>
            <person name="Ashburner M."/>
            <person name="Bergman C.M."/>
        </authorList>
    </citation>
    <scope>NUCLEOTIDE SEQUENCE [LARGE SCALE GENOMIC DNA]</scope>
    <source>
        <strain evidence="5">Tai18E2 / Tucson 14021-0261.01</strain>
    </source>
</reference>
<dbReference type="AlphaFoldDB" id="A0A0R1DW09"/>
<sequence>MSRLTEEMVIARAKQSDLALIKKLNCWGSDLSDVSIIKRMRGVEVLALSVNKISTLSPFEECHKLQELYLRKNNISDINEIGYLQNLPSLRYLWLEENPCCDRAGPNYRAVVLRALPNLKKLDNVEVTQEEVDEALRGGGGAAPEDEVYEDAYQQQQQSSRTSPQQIPQQQQQQQQQQHSYPQHSPPQQQQQYHQQQPHHQPQQQQSQQQRRSSSPMKEPPQLPSPLVNNSSEGSISHSASDLYQVQAAQPPKGSQPPTPTKEPVHPPSPMYNTITKEQRTSYHQYDRSPGSDQESSTHTYREVRPTPLPPSISAHSMKVRPASLSGVAVTERRHWRMMTLSNCGIPVQEYYQSDRPAYPAHYRHSQTDLTEWEEHQQAPQVHHNPYGSQMQLHHPQRRSAGPETTAYRNGSARENGGEWDPEDRPRARRPEGRYSDSTTTLSASVMNHYAGYHRRPVNRNSNILSATLCLVKELDYASLEVLEHAVRCRIDELASE</sequence>
<dbReference type="InterPro" id="IPR032675">
    <property type="entry name" value="LRR_dom_sf"/>
</dbReference>
<dbReference type="EMBL" id="CM000159">
    <property type="protein sequence ID" value="KRK01119.1"/>
    <property type="molecule type" value="Genomic_DNA"/>
</dbReference>
<protein>
    <submittedName>
        <fullName evidence="4">Uncharacterized protein, isoform B</fullName>
    </submittedName>
</protein>
<dbReference type="InterPro" id="IPR025875">
    <property type="entry name" value="Leu-rich_rpt_4"/>
</dbReference>
<proteinExistence type="predicted"/>
<dbReference type="Pfam" id="PF12799">
    <property type="entry name" value="LRR_4"/>
    <property type="match status" value="1"/>
</dbReference>
<evidence type="ECO:0000256" key="2">
    <source>
        <dbReference type="ARBA" id="ARBA00022737"/>
    </source>
</evidence>
<keyword evidence="2" id="KW-0677">Repeat</keyword>
<organism evidence="4 5">
    <name type="scientific">Drosophila yakuba</name>
    <name type="common">Fruit fly</name>
    <dbReference type="NCBI Taxonomy" id="7245"/>
    <lineage>
        <taxon>Eukaryota</taxon>
        <taxon>Metazoa</taxon>
        <taxon>Ecdysozoa</taxon>
        <taxon>Arthropoda</taxon>
        <taxon>Hexapoda</taxon>
        <taxon>Insecta</taxon>
        <taxon>Pterygota</taxon>
        <taxon>Neoptera</taxon>
        <taxon>Endopterygota</taxon>
        <taxon>Diptera</taxon>
        <taxon>Brachycera</taxon>
        <taxon>Muscomorpha</taxon>
        <taxon>Ephydroidea</taxon>
        <taxon>Drosophilidae</taxon>
        <taxon>Drosophila</taxon>
        <taxon>Sophophora</taxon>
    </lineage>
</organism>
<dbReference type="GO" id="GO:0036064">
    <property type="term" value="C:ciliary basal body"/>
    <property type="evidence" value="ECO:0007669"/>
    <property type="project" value="UniProtKB-ARBA"/>
</dbReference>
<dbReference type="PANTHER" id="PTHR18849:SF0">
    <property type="entry name" value="CILIA- AND FLAGELLA-ASSOCIATED PROTEIN 410-RELATED"/>
    <property type="match status" value="1"/>
</dbReference>
<keyword evidence="5" id="KW-1185">Reference proteome</keyword>
<evidence type="ECO:0000256" key="3">
    <source>
        <dbReference type="SAM" id="MobiDB-lite"/>
    </source>
</evidence>
<dbReference type="SUPFAM" id="SSF52058">
    <property type="entry name" value="L domain-like"/>
    <property type="match status" value="1"/>
</dbReference>
<dbReference type="Proteomes" id="UP000002282">
    <property type="component" value="Chromosome 3L"/>
</dbReference>
<feature type="compositionally biased region" description="Pro residues" evidence="3">
    <location>
        <begin position="254"/>
        <end position="270"/>
    </location>
</feature>
<feature type="compositionally biased region" description="Basic and acidic residues" evidence="3">
    <location>
        <begin position="277"/>
        <end position="287"/>
    </location>
</feature>
<feature type="compositionally biased region" description="Low complexity" evidence="3">
    <location>
        <begin position="153"/>
        <end position="216"/>
    </location>
</feature>
<dbReference type="PROSITE" id="PS51450">
    <property type="entry name" value="LRR"/>
    <property type="match status" value="1"/>
</dbReference>
<dbReference type="Gene3D" id="3.80.10.10">
    <property type="entry name" value="Ribonuclease Inhibitor"/>
    <property type="match status" value="1"/>
</dbReference>
<feature type="compositionally biased region" description="Polar residues" evidence="3">
    <location>
        <begin position="227"/>
        <end position="248"/>
    </location>
</feature>
<feature type="region of interest" description="Disordered" evidence="3">
    <location>
        <begin position="375"/>
        <end position="439"/>
    </location>
</feature>
<accession>A0A0R1DW09</accession>
<dbReference type="FunFam" id="3.80.10.10:FF:000094">
    <property type="entry name" value="protein C21orf2 isoform X1"/>
    <property type="match status" value="1"/>
</dbReference>
<dbReference type="OrthoDB" id="1517790at2759"/>
<reference evidence="4 5" key="1">
    <citation type="journal article" date="2007" name="Nature">
        <title>Evolution of genes and genomes on the Drosophila phylogeny.</title>
        <authorList>
            <consortium name="Drosophila 12 Genomes Consortium"/>
            <person name="Clark A.G."/>
            <person name="Eisen M.B."/>
            <person name="Smith D.R."/>
            <person name="Bergman C.M."/>
            <person name="Oliver B."/>
            <person name="Markow T.A."/>
            <person name="Kaufman T.C."/>
            <person name="Kellis M."/>
            <person name="Gelbart W."/>
            <person name="Iyer V.N."/>
            <person name="Pollard D.A."/>
            <person name="Sackton T.B."/>
            <person name="Larracuente A.M."/>
            <person name="Singh N.D."/>
            <person name="Abad J.P."/>
            <person name="Abt D.N."/>
            <person name="Adryan B."/>
            <person name="Aguade M."/>
            <person name="Akashi H."/>
            <person name="Anderson W.W."/>
            <person name="Aquadro C.F."/>
            <person name="Ardell D.H."/>
            <person name="Arguello R."/>
            <person name="Artieri C.G."/>
            <person name="Barbash D.A."/>
            <person name="Barker D."/>
            <person name="Barsanti P."/>
            <person name="Batterham P."/>
            <person name="Batzoglou S."/>
            <person name="Begun D."/>
            <person name="Bhutkar A."/>
            <person name="Blanco E."/>
            <person name="Bosak S.A."/>
            <person name="Bradley R.K."/>
            <person name="Brand A.D."/>
            <person name="Brent M.R."/>
            <person name="Brooks A.N."/>
            <person name="Brown R.H."/>
            <person name="Butlin R.K."/>
            <person name="Caggese C."/>
            <person name="Calvi B.R."/>
            <person name="Bernardo de Carvalho A."/>
            <person name="Caspi A."/>
            <person name="Castrezana S."/>
            <person name="Celniker S.E."/>
            <person name="Chang J.L."/>
            <person name="Chapple C."/>
            <person name="Chatterji S."/>
            <person name="Chinwalla A."/>
            <person name="Civetta A."/>
            <person name="Clifton S.W."/>
            <person name="Comeron J.M."/>
            <person name="Costello J.C."/>
            <person name="Coyne J.A."/>
            <person name="Daub J."/>
            <person name="David R.G."/>
            <person name="Delcher A.L."/>
            <person name="Delehaunty K."/>
            <person name="Do C.B."/>
            <person name="Ebling H."/>
            <person name="Edwards K."/>
            <person name="Eickbush T."/>
            <person name="Evans J.D."/>
            <person name="Filipski A."/>
            <person name="Findeiss S."/>
            <person name="Freyhult E."/>
            <person name="Fulton L."/>
            <person name="Fulton R."/>
            <person name="Garcia A.C."/>
            <person name="Gardiner A."/>
            <person name="Garfield D.A."/>
            <person name="Garvin B.E."/>
            <person name="Gibson G."/>
            <person name="Gilbert D."/>
            <person name="Gnerre S."/>
            <person name="Godfrey J."/>
            <person name="Good R."/>
            <person name="Gotea V."/>
            <person name="Gravely B."/>
            <person name="Greenberg A.J."/>
            <person name="Griffiths-Jones S."/>
            <person name="Gross S."/>
            <person name="Guigo R."/>
            <person name="Gustafson E.A."/>
            <person name="Haerty W."/>
            <person name="Hahn M.W."/>
            <person name="Halligan D.L."/>
            <person name="Halpern A.L."/>
            <person name="Halter G.M."/>
            <person name="Han M.V."/>
            <person name="Heger A."/>
            <person name="Hillier L."/>
            <person name="Hinrichs A.S."/>
            <person name="Holmes I."/>
            <person name="Hoskins R.A."/>
            <person name="Hubisz M.J."/>
            <person name="Hultmark D."/>
            <person name="Huntley M.A."/>
            <person name="Jaffe D.B."/>
            <person name="Jagadeeshan S."/>
            <person name="Jeck W.R."/>
            <person name="Johnson J."/>
            <person name="Jones C.D."/>
            <person name="Jordan W.C."/>
            <person name="Karpen G.H."/>
            <person name="Kataoka E."/>
            <person name="Keightley P.D."/>
            <person name="Kheradpour P."/>
            <person name="Kirkness E.F."/>
            <person name="Koerich L.B."/>
            <person name="Kristiansen K."/>
            <person name="Kudrna D."/>
            <person name="Kulathinal R.J."/>
            <person name="Kumar S."/>
            <person name="Kwok R."/>
            <person name="Lander E."/>
            <person name="Langley C.H."/>
            <person name="Lapoint R."/>
            <person name="Lazzaro B.P."/>
            <person name="Lee S.J."/>
            <person name="Levesque L."/>
            <person name="Li R."/>
            <person name="Lin C.F."/>
            <person name="Lin M.F."/>
            <person name="Lindblad-Toh K."/>
            <person name="Llopart A."/>
            <person name="Long M."/>
            <person name="Low L."/>
            <person name="Lozovsky E."/>
            <person name="Lu J."/>
            <person name="Luo M."/>
            <person name="Machado C.A."/>
            <person name="Makalowski W."/>
            <person name="Marzo M."/>
            <person name="Matsuda M."/>
            <person name="Matzkin L."/>
            <person name="McAllister B."/>
            <person name="McBride C.S."/>
            <person name="McKernan B."/>
            <person name="McKernan K."/>
            <person name="Mendez-Lago M."/>
            <person name="Minx P."/>
            <person name="Mollenhauer M.U."/>
            <person name="Montooth K."/>
            <person name="Mount S.M."/>
            <person name="Mu X."/>
            <person name="Myers E."/>
            <person name="Negre B."/>
            <person name="Newfeld S."/>
            <person name="Nielsen R."/>
            <person name="Noor M.A."/>
            <person name="O'Grady P."/>
            <person name="Pachter L."/>
            <person name="Papaceit M."/>
            <person name="Parisi M.J."/>
            <person name="Parisi M."/>
            <person name="Parts L."/>
            <person name="Pedersen J.S."/>
            <person name="Pesole G."/>
            <person name="Phillippy A.M."/>
            <person name="Ponting C.P."/>
            <person name="Pop M."/>
            <person name="Porcelli D."/>
            <person name="Powell J.R."/>
            <person name="Prohaska S."/>
            <person name="Pruitt K."/>
            <person name="Puig M."/>
            <person name="Quesneville H."/>
            <person name="Ram K.R."/>
            <person name="Rand D."/>
            <person name="Rasmussen M.D."/>
            <person name="Reed L.K."/>
            <person name="Reenan R."/>
            <person name="Reily A."/>
            <person name="Remington K.A."/>
            <person name="Rieger T.T."/>
            <person name="Ritchie M.G."/>
            <person name="Robin C."/>
            <person name="Rogers Y.H."/>
            <person name="Rohde C."/>
            <person name="Rozas J."/>
            <person name="Rubenfield M.J."/>
            <person name="Ruiz A."/>
            <person name="Russo S."/>
            <person name="Salzberg S.L."/>
            <person name="Sanchez-Gracia A."/>
            <person name="Saranga D.J."/>
            <person name="Sato H."/>
            <person name="Schaeffer S.W."/>
            <person name="Schatz M.C."/>
            <person name="Schlenke T."/>
            <person name="Schwartz R."/>
            <person name="Segarra C."/>
            <person name="Singh R.S."/>
            <person name="Sirot L."/>
            <person name="Sirota M."/>
            <person name="Sisneros N.B."/>
            <person name="Smith C.D."/>
            <person name="Smith T.F."/>
            <person name="Spieth J."/>
            <person name="Stage D.E."/>
            <person name="Stark A."/>
            <person name="Stephan W."/>
            <person name="Strausberg R.L."/>
            <person name="Strempel S."/>
            <person name="Sturgill D."/>
            <person name="Sutton G."/>
            <person name="Sutton G.G."/>
            <person name="Tao W."/>
            <person name="Teichmann S."/>
            <person name="Tobari Y.N."/>
            <person name="Tomimura Y."/>
            <person name="Tsolas J.M."/>
            <person name="Valente V.L."/>
            <person name="Venter E."/>
            <person name="Venter J.C."/>
            <person name="Vicario S."/>
            <person name="Vieira F.G."/>
            <person name="Vilella A.J."/>
            <person name="Villasante A."/>
            <person name="Walenz B."/>
            <person name="Wang J."/>
            <person name="Wasserman M."/>
            <person name="Watts T."/>
            <person name="Wilson D."/>
            <person name="Wilson R.K."/>
            <person name="Wing R.A."/>
            <person name="Wolfner M.F."/>
            <person name="Wong A."/>
            <person name="Wong G.K."/>
            <person name="Wu C.I."/>
            <person name="Wu G."/>
            <person name="Yamamoto D."/>
            <person name="Yang H.P."/>
            <person name="Yang S.P."/>
            <person name="Yorke J.A."/>
            <person name="Yoshida K."/>
            <person name="Zdobnov E."/>
            <person name="Zhang P."/>
            <person name="Zhang Y."/>
            <person name="Zimin A.V."/>
            <person name="Baldwin J."/>
            <person name="Abdouelleil A."/>
            <person name="Abdulkadir J."/>
            <person name="Abebe A."/>
            <person name="Abera B."/>
            <person name="Abreu J."/>
            <person name="Acer S.C."/>
            <person name="Aftuck L."/>
            <person name="Alexander A."/>
            <person name="An P."/>
            <person name="Anderson E."/>
            <person name="Anderson S."/>
            <person name="Arachi H."/>
            <person name="Azer M."/>
            <person name="Bachantsang P."/>
            <person name="Barry A."/>
            <person name="Bayul T."/>
            <person name="Berlin A."/>
            <person name="Bessette D."/>
            <person name="Bloom T."/>
            <person name="Blye J."/>
            <person name="Boguslavskiy L."/>
            <person name="Bonnet C."/>
            <person name="Boukhgalter B."/>
            <person name="Bourzgui I."/>
            <person name="Brown A."/>
            <person name="Cahill P."/>
            <person name="Channer S."/>
            <person name="Cheshatsang Y."/>
            <person name="Chuda L."/>
            <person name="Citroen M."/>
            <person name="Collymore A."/>
            <person name="Cooke P."/>
            <person name="Costello M."/>
            <person name="D'Aco K."/>
            <person name="Daza R."/>
            <person name="De Haan G."/>
            <person name="DeGray S."/>
            <person name="DeMaso C."/>
            <person name="Dhargay N."/>
            <person name="Dooley K."/>
            <person name="Dooley E."/>
            <person name="Doricent M."/>
            <person name="Dorje P."/>
            <person name="Dorjee K."/>
            <person name="Dupes A."/>
            <person name="Elong R."/>
            <person name="Falk J."/>
            <person name="Farina A."/>
            <person name="Faro S."/>
            <person name="Ferguson D."/>
            <person name="Fisher S."/>
            <person name="Foley C.D."/>
            <person name="Franke A."/>
            <person name="Friedrich D."/>
            <person name="Gadbois L."/>
            <person name="Gearin G."/>
            <person name="Gearin C.R."/>
            <person name="Giannoukos G."/>
            <person name="Goode T."/>
            <person name="Graham J."/>
            <person name="Grandbois E."/>
            <person name="Grewal S."/>
            <person name="Gyaltsen K."/>
            <person name="Hafez N."/>
            <person name="Hagos B."/>
            <person name="Hall J."/>
            <person name="Henson C."/>
            <person name="Hollinger A."/>
            <person name="Honan T."/>
            <person name="Huard M.D."/>
            <person name="Hughes L."/>
            <person name="Hurhula B."/>
            <person name="Husby M.E."/>
            <person name="Kamat A."/>
            <person name="Kanga B."/>
            <person name="Kashin S."/>
            <person name="Khazanovich D."/>
            <person name="Kisner P."/>
            <person name="Lance K."/>
            <person name="Lara M."/>
            <person name="Lee W."/>
            <person name="Lennon N."/>
            <person name="Letendre F."/>
            <person name="LeVine R."/>
            <person name="Lipovsky A."/>
            <person name="Liu X."/>
            <person name="Liu J."/>
            <person name="Liu S."/>
            <person name="Lokyitsang T."/>
            <person name="Lokyitsang Y."/>
            <person name="Lubonja R."/>
            <person name="Lui A."/>
            <person name="MacDonald P."/>
            <person name="Magnisalis V."/>
            <person name="Maru K."/>
            <person name="Matthews C."/>
            <person name="McCusker W."/>
            <person name="McDonough S."/>
            <person name="Mehta T."/>
            <person name="Meldrim J."/>
            <person name="Meneus L."/>
            <person name="Mihai O."/>
            <person name="Mihalev A."/>
            <person name="Mihova T."/>
            <person name="Mittelman R."/>
            <person name="Mlenga V."/>
            <person name="Montmayeur A."/>
            <person name="Mulrain L."/>
            <person name="Navidi A."/>
            <person name="Naylor J."/>
            <person name="Negash T."/>
            <person name="Nguyen T."/>
            <person name="Nguyen N."/>
            <person name="Nicol R."/>
            <person name="Norbu C."/>
            <person name="Norbu N."/>
            <person name="Novod N."/>
            <person name="O'Neill B."/>
            <person name="Osman S."/>
            <person name="Markiewicz E."/>
            <person name="Oyono O.L."/>
            <person name="Patti C."/>
            <person name="Phunkhang P."/>
            <person name="Pierre F."/>
            <person name="Priest M."/>
            <person name="Raghuraman S."/>
            <person name="Rege F."/>
            <person name="Reyes R."/>
            <person name="Rise C."/>
            <person name="Rogov P."/>
            <person name="Ross K."/>
            <person name="Ryan E."/>
            <person name="Settipalli S."/>
            <person name="Shea T."/>
            <person name="Sherpa N."/>
            <person name="Shi L."/>
            <person name="Shih D."/>
            <person name="Sparrow T."/>
            <person name="Spaulding J."/>
            <person name="Stalker J."/>
            <person name="Stange-Thomann N."/>
            <person name="Stavropoulos S."/>
            <person name="Stone C."/>
            <person name="Strader C."/>
            <person name="Tesfaye S."/>
            <person name="Thomson T."/>
            <person name="Thoulutsang Y."/>
            <person name="Thoulutsang D."/>
            <person name="Topham K."/>
            <person name="Topping I."/>
            <person name="Tsamla T."/>
            <person name="Vassiliev H."/>
            <person name="Vo A."/>
            <person name="Wangchuk T."/>
            <person name="Wangdi T."/>
            <person name="Weiand M."/>
            <person name="Wilkinson J."/>
            <person name="Wilson A."/>
            <person name="Yadav S."/>
            <person name="Young G."/>
            <person name="Yu Q."/>
            <person name="Zembek L."/>
            <person name="Zhong D."/>
            <person name="Zimmer A."/>
            <person name="Zwirko Z."/>
            <person name="Jaffe D.B."/>
            <person name="Alvarez P."/>
            <person name="Brockman W."/>
            <person name="Butler J."/>
            <person name="Chin C."/>
            <person name="Gnerre S."/>
            <person name="Grabherr M."/>
            <person name="Kleber M."/>
            <person name="Mauceli E."/>
            <person name="MacCallum I."/>
        </authorList>
    </citation>
    <scope>NUCLEOTIDE SEQUENCE [LARGE SCALE GENOMIC DNA]</scope>
    <source>
        <strain evidence="5">Tai18E2 / Tucson 14021-0261.01</strain>
    </source>
</reference>
<name>A0A0R1DW09_DROYA</name>
<gene>
    <name evidence="4" type="primary">Dyak\GE20650</name>
    <name evidence="4" type="synonym">dyak_GLEANR_4481</name>
    <name evidence="4" type="synonym">GE20650</name>
    <name evidence="4" type="ORF">Dyak_GE20650</name>
</gene>
<feature type="compositionally biased region" description="Basic and acidic residues" evidence="3">
    <location>
        <begin position="423"/>
        <end position="435"/>
    </location>
</feature>
<evidence type="ECO:0000313" key="4">
    <source>
        <dbReference type="EMBL" id="KRK01119.1"/>
    </source>
</evidence>
<feature type="region of interest" description="Disordered" evidence="3">
    <location>
        <begin position="150"/>
        <end position="320"/>
    </location>
</feature>
<keyword evidence="1" id="KW-0433">Leucine-rich repeat</keyword>
<evidence type="ECO:0000313" key="5">
    <source>
        <dbReference type="Proteomes" id="UP000002282"/>
    </source>
</evidence>
<dbReference type="PANTHER" id="PTHR18849">
    <property type="entry name" value="LEUCINE RICH REPEAT PROTEIN"/>
    <property type="match status" value="1"/>
</dbReference>
<dbReference type="InterPro" id="IPR001611">
    <property type="entry name" value="Leu-rich_rpt"/>
</dbReference>